<keyword evidence="1" id="KW-0812">Transmembrane</keyword>
<protein>
    <submittedName>
        <fullName evidence="2">Uncharacterized protein</fullName>
    </submittedName>
</protein>
<sequence length="228" mass="25376">MFSLIQDPKRLRQEDLSTGVRIEDLTQPLNRTYHMAIMTPEILLGDASTAESGTSCQDFVGRIPVIISIARCTVGKSAFHRAPRSLKPLTRRKVAHSLVEVAQSVGRSQEKKSCVFGFSVLRAALPLLLFLLFHSVWRRSFSSSPSIRLADLQHLFRQDWEGGHGINNHMAYCNLHQNHDPRVECAPDTCQSPALSLPLQRASCGHCEELFVAGAHVVVVPQIMPEES</sequence>
<keyword evidence="1" id="KW-0472">Membrane</keyword>
<dbReference type="OrthoDB" id="442731at2759"/>
<keyword evidence="3" id="KW-1185">Reference proteome</keyword>
<name>A0A139HSQ7_9PEZI</name>
<comment type="caution">
    <text evidence="2">The sequence shown here is derived from an EMBL/GenBank/DDBJ whole genome shotgun (WGS) entry which is preliminary data.</text>
</comment>
<keyword evidence="1" id="KW-1133">Transmembrane helix</keyword>
<dbReference type="AlphaFoldDB" id="A0A139HSQ7"/>
<feature type="transmembrane region" description="Helical" evidence="1">
    <location>
        <begin position="114"/>
        <end position="137"/>
    </location>
</feature>
<accession>A0A139HSQ7</accession>
<evidence type="ECO:0000313" key="2">
    <source>
        <dbReference type="EMBL" id="KXT05466.1"/>
    </source>
</evidence>
<dbReference type="Proteomes" id="UP000070133">
    <property type="component" value="Unassembled WGS sequence"/>
</dbReference>
<reference evidence="2 3" key="1">
    <citation type="submission" date="2015-07" db="EMBL/GenBank/DDBJ databases">
        <title>Comparative genomics of the Sigatoka disease complex on banana suggests a link between parallel evolutionary changes in Pseudocercospora fijiensis and Pseudocercospora eumusae and increased virulence on the banana host.</title>
        <authorList>
            <person name="Chang T.-C."/>
            <person name="Salvucci A."/>
            <person name="Crous P.W."/>
            <person name="Stergiopoulos I."/>
        </authorList>
    </citation>
    <scope>NUCLEOTIDE SEQUENCE [LARGE SCALE GENOMIC DNA]</scope>
    <source>
        <strain evidence="2 3">CBS 114824</strain>
    </source>
</reference>
<proteinExistence type="predicted"/>
<organism evidence="2 3">
    <name type="scientific">Pseudocercospora eumusae</name>
    <dbReference type="NCBI Taxonomy" id="321146"/>
    <lineage>
        <taxon>Eukaryota</taxon>
        <taxon>Fungi</taxon>
        <taxon>Dikarya</taxon>
        <taxon>Ascomycota</taxon>
        <taxon>Pezizomycotina</taxon>
        <taxon>Dothideomycetes</taxon>
        <taxon>Dothideomycetidae</taxon>
        <taxon>Mycosphaerellales</taxon>
        <taxon>Mycosphaerellaceae</taxon>
        <taxon>Pseudocercospora</taxon>
    </lineage>
</organism>
<evidence type="ECO:0000256" key="1">
    <source>
        <dbReference type="SAM" id="Phobius"/>
    </source>
</evidence>
<gene>
    <name evidence="2" type="ORF">AC578_10975</name>
</gene>
<evidence type="ECO:0000313" key="3">
    <source>
        <dbReference type="Proteomes" id="UP000070133"/>
    </source>
</evidence>
<dbReference type="EMBL" id="LFZN01000013">
    <property type="protein sequence ID" value="KXT05466.1"/>
    <property type="molecule type" value="Genomic_DNA"/>
</dbReference>